<dbReference type="Proteomes" id="UP000647017">
    <property type="component" value="Unassembled WGS sequence"/>
</dbReference>
<organism evidence="4 5">
    <name type="scientific">Micromonospora andamanensis</name>
    <dbReference type="NCBI Taxonomy" id="1287068"/>
    <lineage>
        <taxon>Bacteria</taxon>
        <taxon>Bacillati</taxon>
        <taxon>Actinomycetota</taxon>
        <taxon>Actinomycetes</taxon>
        <taxon>Micromonosporales</taxon>
        <taxon>Micromonosporaceae</taxon>
        <taxon>Micromonospora</taxon>
    </lineage>
</organism>
<feature type="domain" description="DDE Tnp4" evidence="3">
    <location>
        <begin position="10"/>
        <end position="67"/>
    </location>
</feature>
<reference evidence="4 5" key="1">
    <citation type="submission" date="2021-01" db="EMBL/GenBank/DDBJ databases">
        <title>Whole genome shotgun sequence of Verrucosispora andamanensis NBRC 109075.</title>
        <authorList>
            <person name="Komaki H."/>
            <person name="Tamura T."/>
        </authorList>
    </citation>
    <scope>NUCLEOTIDE SEQUENCE [LARGE SCALE GENOMIC DNA]</scope>
    <source>
        <strain evidence="4 5">NBRC 109075</strain>
    </source>
</reference>
<keyword evidence="2" id="KW-0479">Metal-binding</keyword>
<dbReference type="InterPro" id="IPR027806">
    <property type="entry name" value="HARBI1_dom"/>
</dbReference>
<gene>
    <name evidence="4" type="ORF">Van01_59500</name>
</gene>
<proteinExistence type="predicted"/>
<comment type="caution">
    <text evidence="4">The sequence shown here is derived from an EMBL/GenBank/DDBJ whole genome shotgun (WGS) entry which is preliminary data.</text>
</comment>
<name>A0ABQ4I4B0_9ACTN</name>
<accession>A0ABQ4I4B0</accession>
<dbReference type="Pfam" id="PF13359">
    <property type="entry name" value="DDE_Tnp_4"/>
    <property type="match status" value="1"/>
</dbReference>
<protein>
    <recommendedName>
        <fullName evidence="3">DDE Tnp4 domain-containing protein</fullName>
    </recommendedName>
</protein>
<sequence>MIILYRKAAVGSELPDWKKDLNRQHCTVRAQVEHALGRIKTFKILRSYCRAARTLIDTASGIVHLHNIILTG</sequence>
<evidence type="ECO:0000259" key="3">
    <source>
        <dbReference type="Pfam" id="PF13359"/>
    </source>
</evidence>
<evidence type="ECO:0000313" key="5">
    <source>
        <dbReference type="Proteomes" id="UP000647017"/>
    </source>
</evidence>
<comment type="cofactor">
    <cofactor evidence="1">
        <name>a divalent metal cation</name>
        <dbReference type="ChEBI" id="CHEBI:60240"/>
    </cofactor>
</comment>
<evidence type="ECO:0000256" key="2">
    <source>
        <dbReference type="ARBA" id="ARBA00022723"/>
    </source>
</evidence>
<evidence type="ECO:0000256" key="1">
    <source>
        <dbReference type="ARBA" id="ARBA00001968"/>
    </source>
</evidence>
<keyword evidence="5" id="KW-1185">Reference proteome</keyword>
<evidence type="ECO:0000313" key="4">
    <source>
        <dbReference type="EMBL" id="GIJ12736.1"/>
    </source>
</evidence>
<dbReference type="EMBL" id="BOOZ01000060">
    <property type="protein sequence ID" value="GIJ12736.1"/>
    <property type="molecule type" value="Genomic_DNA"/>
</dbReference>